<dbReference type="GeneID" id="91091425"/>
<sequence length="406" mass="43946">MASAKASSSLSKPPKVKSTKKAKSSSTDKLSKPISAEEVPSDIDSDNLDESNNQNEDNDNDSSSSSGSSSSDVDSDDNLEDITPRKSSKQKTNIPERRGGSLKKYEPPIGMAELKVSSSFTSSPFEWDALASKPGVELWAIRVPKDLKASRLSSLQISVPSSSSSSSTSSLSSSITGTLKTKSTEYNLHTVGTDLHTKQIITSEGRLPQQGPGVAVDSMRMEIDGGNNNSIEEREMKVEGGEEMDGLRLLLPKIKQGGKLFVSSKPITRKLILTPTNSIQQQTSTTTNEDLPALPSFLSEPSTTSSVIKQSTELPPKREQPLHLLKFRNLAYGYSTPGPSSTSITTAVVGSKSMDIDNDEITSSNSINNLNVQEDETKKKEKKEKKRKSESKDKDSPKKKSKKSKD</sequence>
<dbReference type="Gene3D" id="6.20.250.70">
    <property type="match status" value="1"/>
</dbReference>
<dbReference type="EMBL" id="CP144098">
    <property type="protein sequence ID" value="WWC85886.1"/>
    <property type="molecule type" value="Genomic_DNA"/>
</dbReference>
<dbReference type="Proteomes" id="UP001355207">
    <property type="component" value="Chromosome 1"/>
</dbReference>
<dbReference type="RefSeq" id="XP_066072649.1">
    <property type="nucleotide sequence ID" value="XM_066216552.1"/>
</dbReference>
<feature type="compositionally biased region" description="Basic residues" evidence="1">
    <location>
        <begin position="14"/>
        <end position="23"/>
    </location>
</feature>
<name>A0AAX4JKI3_9TREE</name>
<feature type="compositionally biased region" description="Low complexity" evidence="1">
    <location>
        <begin position="279"/>
        <end position="288"/>
    </location>
</feature>
<proteinExistence type="predicted"/>
<feature type="region of interest" description="Disordered" evidence="1">
    <location>
        <begin position="357"/>
        <end position="406"/>
    </location>
</feature>
<gene>
    <name evidence="2" type="ORF">L201_000753</name>
</gene>
<feature type="compositionally biased region" description="Polar residues" evidence="1">
    <location>
        <begin position="361"/>
        <end position="372"/>
    </location>
</feature>
<evidence type="ECO:0000313" key="3">
    <source>
        <dbReference type="Proteomes" id="UP001355207"/>
    </source>
</evidence>
<evidence type="ECO:0000313" key="2">
    <source>
        <dbReference type="EMBL" id="WWC85886.1"/>
    </source>
</evidence>
<feature type="compositionally biased region" description="Low complexity" evidence="1">
    <location>
        <begin position="50"/>
        <end position="72"/>
    </location>
</feature>
<reference evidence="2 3" key="1">
    <citation type="submission" date="2024-01" db="EMBL/GenBank/DDBJ databases">
        <title>Comparative genomics of Cryptococcus and Kwoniella reveals pathogenesis evolution and contrasting modes of karyotype evolution via chromosome fusion or intercentromeric recombination.</title>
        <authorList>
            <person name="Coelho M.A."/>
            <person name="David-Palma M."/>
            <person name="Shea T."/>
            <person name="Bowers K."/>
            <person name="McGinley-Smith S."/>
            <person name="Mohammad A.W."/>
            <person name="Gnirke A."/>
            <person name="Yurkov A.M."/>
            <person name="Nowrousian M."/>
            <person name="Sun S."/>
            <person name="Cuomo C.A."/>
            <person name="Heitman J."/>
        </authorList>
    </citation>
    <scope>NUCLEOTIDE SEQUENCE [LARGE SCALE GENOMIC DNA]</scope>
    <source>
        <strain evidence="2 3">CBS 6074</strain>
    </source>
</reference>
<organism evidence="2 3">
    <name type="scientific">Kwoniella dendrophila CBS 6074</name>
    <dbReference type="NCBI Taxonomy" id="1295534"/>
    <lineage>
        <taxon>Eukaryota</taxon>
        <taxon>Fungi</taxon>
        <taxon>Dikarya</taxon>
        <taxon>Basidiomycota</taxon>
        <taxon>Agaricomycotina</taxon>
        <taxon>Tremellomycetes</taxon>
        <taxon>Tremellales</taxon>
        <taxon>Cryptococcaceae</taxon>
        <taxon>Kwoniella</taxon>
    </lineage>
</organism>
<evidence type="ECO:0000256" key="1">
    <source>
        <dbReference type="SAM" id="MobiDB-lite"/>
    </source>
</evidence>
<feature type="compositionally biased region" description="Basic residues" evidence="1">
    <location>
        <begin position="380"/>
        <end position="389"/>
    </location>
</feature>
<feature type="compositionally biased region" description="Basic and acidic residues" evidence="1">
    <location>
        <begin position="94"/>
        <end position="106"/>
    </location>
</feature>
<protein>
    <submittedName>
        <fullName evidence="2">Uncharacterized protein</fullName>
    </submittedName>
</protein>
<feature type="compositionally biased region" description="Acidic residues" evidence="1">
    <location>
        <begin position="39"/>
        <end position="49"/>
    </location>
</feature>
<feature type="compositionally biased region" description="Polar residues" evidence="1">
    <location>
        <begin position="299"/>
        <end position="313"/>
    </location>
</feature>
<dbReference type="AlphaFoldDB" id="A0AAX4JKI3"/>
<feature type="region of interest" description="Disordered" evidence="1">
    <location>
        <begin position="1"/>
        <end position="108"/>
    </location>
</feature>
<keyword evidence="3" id="KW-1185">Reference proteome</keyword>
<feature type="compositionally biased region" description="Low complexity" evidence="1">
    <location>
        <begin position="1"/>
        <end position="13"/>
    </location>
</feature>
<feature type="region of interest" description="Disordered" evidence="1">
    <location>
        <begin position="279"/>
        <end position="321"/>
    </location>
</feature>
<feature type="region of interest" description="Disordered" evidence="1">
    <location>
        <begin position="157"/>
        <end position="177"/>
    </location>
</feature>
<accession>A0AAX4JKI3</accession>